<reference evidence="2" key="1">
    <citation type="submission" date="2014-08" db="EMBL/GenBank/DDBJ databases">
        <authorList>
            <person name="Edwards T."/>
        </authorList>
    </citation>
    <scope>NUCLEOTIDE SEQUENCE [LARGE SCALE GENOMIC DNA]</scope>
</reference>
<sequence length="33" mass="3929">MSIRRVFRGFGLKVGLTLYRRDTSDKARKQRIC</sequence>
<evidence type="ECO:0000313" key="1">
    <source>
        <dbReference type="EMBL" id="CDX53884.1"/>
    </source>
</evidence>
<name>A0A0K2VUN8_MESPL</name>
<organism evidence="1 2">
    <name type="scientific">Mesorhizobium plurifarium</name>
    <dbReference type="NCBI Taxonomy" id="69974"/>
    <lineage>
        <taxon>Bacteria</taxon>
        <taxon>Pseudomonadati</taxon>
        <taxon>Pseudomonadota</taxon>
        <taxon>Alphaproteobacteria</taxon>
        <taxon>Hyphomicrobiales</taxon>
        <taxon>Phyllobacteriaceae</taxon>
        <taxon>Mesorhizobium</taxon>
    </lineage>
</organism>
<evidence type="ECO:0000313" key="2">
    <source>
        <dbReference type="Proteomes" id="UP000182888"/>
    </source>
</evidence>
<gene>
    <name evidence="1" type="ORF">MPL1032_180221</name>
</gene>
<proteinExistence type="predicted"/>
<dbReference type="EMBL" id="CCND01000010">
    <property type="protein sequence ID" value="CDX53884.1"/>
    <property type="molecule type" value="Genomic_DNA"/>
</dbReference>
<dbReference type="AlphaFoldDB" id="A0A0K2VUN8"/>
<protein>
    <submittedName>
        <fullName evidence="1">Uncharacterized protein</fullName>
    </submittedName>
</protein>
<accession>A0A0K2VUN8</accession>
<dbReference type="Proteomes" id="UP000182888">
    <property type="component" value="Unassembled WGS sequence"/>
</dbReference>